<feature type="transmembrane region" description="Helical" evidence="5">
    <location>
        <begin position="387"/>
        <end position="407"/>
    </location>
</feature>
<sequence>MSTTEAPEISLATDTPSINRWWIVVAGFISLIVGVNTVSVLWNVLTPSFKTAFGWSNLEISNGLSIFIVFDGISIFTMGFLVDKFGVRRVAPPLAAVFGLGIAALSIVPDNLAVFYVICIIIGCGCGPATQAAYSIVIRAWFGRRRGLALGILNVGLGLCTTIMPLIAGALLTAVGWRGTVGIVGLISAVVLVTGYLLVARMPKQYEVERLRAAKEGRTPGIPFRTIVKTSPRAFWIVCISVFLLSAGTAGVLGQIVPIATGQGATLKTGLALLSVSGLSSIASRFVVGYFLDRVFAPVVAAIVFVLCGVGLALMITTHATPILFLGAILIGLGPGSESDVIAYIISRYVPEHSYGRIYGFAMFLYAQGTALGIFMLGYSITKTGSALTAAWAIVAMAIVSAIVILFQGPYKYKVDGTANPVGQRQKIWAPTN</sequence>
<dbReference type="InterPro" id="IPR020846">
    <property type="entry name" value="MFS_dom"/>
</dbReference>
<organism evidence="7 8">
    <name type="scientific">Frondihabitans cladoniiphilus</name>
    <dbReference type="NCBI Taxonomy" id="715785"/>
    <lineage>
        <taxon>Bacteria</taxon>
        <taxon>Bacillati</taxon>
        <taxon>Actinomycetota</taxon>
        <taxon>Actinomycetes</taxon>
        <taxon>Micrococcales</taxon>
        <taxon>Microbacteriaceae</taxon>
        <taxon>Frondihabitans</taxon>
    </lineage>
</organism>
<feature type="transmembrane region" description="Helical" evidence="5">
    <location>
        <begin position="181"/>
        <end position="200"/>
    </location>
</feature>
<dbReference type="SUPFAM" id="SSF103473">
    <property type="entry name" value="MFS general substrate transporter"/>
    <property type="match status" value="1"/>
</dbReference>
<feature type="transmembrane region" description="Helical" evidence="5">
    <location>
        <begin position="323"/>
        <end position="346"/>
    </location>
</feature>
<keyword evidence="4 5" id="KW-0472">Membrane</keyword>
<evidence type="ECO:0000256" key="3">
    <source>
        <dbReference type="ARBA" id="ARBA00022989"/>
    </source>
</evidence>
<feature type="transmembrane region" description="Helical" evidence="5">
    <location>
        <begin position="295"/>
        <end position="317"/>
    </location>
</feature>
<dbReference type="InterPro" id="IPR011701">
    <property type="entry name" value="MFS"/>
</dbReference>
<evidence type="ECO:0000256" key="1">
    <source>
        <dbReference type="ARBA" id="ARBA00004651"/>
    </source>
</evidence>
<comment type="subcellular location">
    <subcellularLocation>
        <location evidence="1">Cell membrane</location>
        <topology evidence="1">Multi-pass membrane protein</topology>
    </subcellularLocation>
</comment>
<evidence type="ECO:0000313" key="8">
    <source>
        <dbReference type="Proteomes" id="UP001501295"/>
    </source>
</evidence>
<evidence type="ECO:0000256" key="4">
    <source>
        <dbReference type="ARBA" id="ARBA00023136"/>
    </source>
</evidence>
<dbReference type="InterPro" id="IPR036259">
    <property type="entry name" value="MFS_trans_sf"/>
</dbReference>
<protein>
    <submittedName>
        <fullName evidence="7">MFS transporter</fullName>
    </submittedName>
</protein>
<feature type="domain" description="Major facilitator superfamily (MFS) profile" evidence="6">
    <location>
        <begin position="22"/>
        <end position="413"/>
    </location>
</feature>
<dbReference type="Pfam" id="PF07690">
    <property type="entry name" value="MFS_1"/>
    <property type="match status" value="1"/>
</dbReference>
<evidence type="ECO:0000256" key="5">
    <source>
        <dbReference type="SAM" id="Phobius"/>
    </source>
</evidence>
<feature type="transmembrane region" description="Helical" evidence="5">
    <location>
        <begin position="358"/>
        <end position="381"/>
    </location>
</feature>
<gene>
    <name evidence="7" type="ORF">GCM10025780_35780</name>
</gene>
<evidence type="ECO:0000256" key="2">
    <source>
        <dbReference type="ARBA" id="ARBA00022692"/>
    </source>
</evidence>
<dbReference type="PROSITE" id="PS50850">
    <property type="entry name" value="MFS"/>
    <property type="match status" value="1"/>
</dbReference>
<feature type="transmembrane region" description="Helical" evidence="5">
    <location>
        <begin position="234"/>
        <end position="257"/>
    </location>
</feature>
<name>A0ABP8WBF0_9MICO</name>
<dbReference type="PANTHER" id="PTHR11360">
    <property type="entry name" value="MONOCARBOXYLATE TRANSPORTER"/>
    <property type="match status" value="1"/>
</dbReference>
<keyword evidence="8" id="KW-1185">Reference proteome</keyword>
<feature type="transmembrane region" description="Helical" evidence="5">
    <location>
        <begin position="64"/>
        <end position="83"/>
    </location>
</feature>
<feature type="transmembrane region" description="Helical" evidence="5">
    <location>
        <begin position="21"/>
        <end position="44"/>
    </location>
</feature>
<dbReference type="PANTHER" id="PTHR11360:SF290">
    <property type="entry name" value="MONOCARBOXYLATE MFS PERMEASE"/>
    <property type="match status" value="1"/>
</dbReference>
<dbReference type="Gene3D" id="1.20.1250.20">
    <property type="entry name" value="MFS general substrate transporter like domains"/>
    <property type="match status" value="2"/>
</dbReference>
<feature type="transmembrane region" description="Helical" evidence="5">
    <location>
        <begin position="148"/>
        <end position="175"/>
    </location>
</feature>
<feature type="transmembrane region" description="Helical" evidence="5">
    <location>
        <begin position="114"/>
        <end position="136"/>
    </location>
</feature>
<proteinExistence type="predicted"/>
<feature type="transmembrane region" description="Helical" evidence="5">
    <location>
        <begin position="269"/>
        <end position="288"/>
    </location>
</feature>
<dbReference type="InterPro" id="IPR050327">
    <property type="entry name" value="Proton-linked_MCT"/>
</dbReference>
<evidence type="ECO:0000313" key="7">
    <source>
        <dbReference type="EMBL" id="GAA4686054.1"/>
    </source>
</evidence>
<comment type="caution">
    <text evidence="7">The sequence shown here is derived from an EMBL/GenBank/DDBJ whole genome shotgun (WGS) entry which is preliminary data.</text>
</comment>
<keyword evidence="3 5" id="KW-1133">Transmembrane helix</keyword>
<reference evidence="8" key="1">
    <citation type="journal article" date="2019" name="Int. J. Syst. Evol. Microbiol.">
        <title>The Global Catalogue of Microorganisms (GCM) 10K type strain sequencing project: providing services to taxonomists for standard genome sequencing and annotation.</title>
        <authorList>
            <consortium name="The Broad Institute Genomics Platform"/>
            <consortium name="The Broad Institute Genome Sequencing Center for Infectious Disease"/>
            <person name="Wu L."/>
            <person name="Ma J."/>
        </authorList>
    </citation>
    <scope>NUCLEOTIDE SEQUENCE [LARGE SCALE GENOMIC DNA]</scope>
    <source>
        <strain evidence="8">JCM 18956</strain>
    </source>
</reference>
<feature type="transmembrane region" description="Helical" evidence="5">
    <location>
        <begin position="90"/>
        <end position="108"/>
    </location>
</feature>
<dbReference type="Proteomes" id="UP001501295">
    <property type="component" value="Unassembled WGS sequence"/>
</dbReference>
<dbReference type="RefSeq" id="WP_345377309.1">
    <property type="nucleotide sequence ID" value="NZ_BAABLM010000012.1"/>
</dbReference>
<dbReference type="EMBL" id="BAABLM010000012">
    <property type="protein sequence ID" value="GAA4686054.1"/>
    <property type="molecule type" value="Genomic_DNA"/>
</dbReference>
<accession>A0ABP8WBF0</accession>
<keyword evidence="2 5" id="KW-0812">Transmembrane</keyword>
<evidence type="ECO:0000259" key="6">
    <source>
        <dbReference type="PROSITE" id="PS50850"/>
    </source>
</evidence>